<dbReference type="GO" id="GO:0000293">
    <property type="term" value="F:ferric-chelate reductase activity"/>
    <property type="evidence" value="ECO:0007669"/>
    <property type="project" value="TreeGrafter"/>
</dbReference>
<dbReference type="Proteomes" id="UP000799766">
    <property type="component" value="Unassembled WGS sequence"/>
</dbReference>
<feature type="domain" description="Ferric reductase NAD binding" evidence="11">
    <location>
        <begin position="319"/>
        <end position="551"/>
    </location>
</feature>
<feature type="compositionally biased region" description="Low complexity" evidence="8">
    <location>
        <begin position="243"/>
        <end position="265"/>
    </location>
</feature>
<name>A0A6A6NSP4_9PEZI</name>
<protein>
    <submittedName>
        <fullName evidence="12">Ferric reductase like transmembrane component-domain-containing protein</fullName>
    </submittedName>
</protein>
<evidence type="ECO:0000256" key="6">
    <source>
        <dbReference type="ARBA" id="ARBA00023065"/>
    </source>
</evidence>
<evidence type="ECO:0000256" key="2">
    <source>
        <dbReference type="ARBA" id="ARBA00022448"/>
    </source>
</evidence>
<dbReference type="InterPro" id="IPR051410">
    <property type="entry name" value="Ferric/Cupric_Reductase"/>
</dbReference>
<dbReference type="AlphaFoldDB" id="A0A6A6NSP4"/>
<feature type="transmembrane region" description="Helical" evidence="9">
    <location>
        <begin position="83"/>
        <end position="108"/>
    </location>
</feature>
<dbReference type="OrthoDB" id="17725at2759"/>
<dbReference type="PANTHER" id="PTHR32361">
    <property type="entry name" value="FERRIC/CUPRIC REDUCTASE TRANSMEMBRANE COMPONENT"/>
    <property type="match status" value="1"/>
</dbReference>
<evidence type="ECO:0000256" key="5">
    <source>
        <dbReference type="ARBA" id="ARBA00023002"/>
    </source>
</evidence>
<evidence type="ECO:0000259" key="10">
    <source>
        <dbReference type="Pfam" id="PF01794"/>
    </source>
</evidence>
<keyword evidence="4 9" id="KW-1133">Transmembrane helix</keyword>
<evidence type="ECO:0000256" key="1">
    <source>
        <dbReference type="ARBA" id="ARBA00004141"/>
    </source>
</evidence>
<keyword evidence="13" id="KW-1185">Reference proteome</keyword>
<dbReference type="CDD" id="cd06186">
    <property type="entry name" value="NOX_Duox_like_FAD_NADP"/>
    <property type="match status" value="1"/>
</dbReference>
<keyword evidence="2" id="KW-0813">Transport</keyword>
<keyword evidence="3 9" id="KW-0812">Transmembrane</keyword>
<gene>
    <name evidence="12" type="ORF">BDY21DRAFT_365999</name>
</gene>
<keyword evidence="6" id="KW-0406">Ion transport</keyword>
<keyword evidence="5" id="KW-0560">Oxidoreductase</keyword>
<sequence>MSSDFHPSSDPHLSIDDPHCMNKSCHAFEIGFNASEDEIPLLSQLEYGKWVVYVYGFFIVLFMSIHFFHIVHDNFWSPLHRSLTPLVIALAGKVNIITWMTGICYSKLNVFHRYAAYVLCALATVHTIPHFVAPVKDGGWDMLRFLYDEKRRELSGTPLYAICIMLVLFSIPWARNRAYEIFAYTHVFLAICYLAILYWHIKGEYMSSSHASRAESSQNELVFLVRACTGFTHTLASYVEETSTSPTLPLSPTSTTSSSPISPISDLEKPPLIDISALEAQRSRHHGASRRKKLANGQVLRAMLDGPYGSRTRPLHRLYDTVVCVAGGSGITAALPWLLDLSSRMRDAASVSPPRADPPRTPEQCLTRTLRLVWVIRHASWLTWARGELSQVLDAVQSAGRGCSVVLDVYVTGAQVDSDGQQETLMASEISLDGALQTAGIVSIARQGGRQRSTADDIEKVRDVAQAGFGRDKATQRLSTYMDEMLELKAPLAFAPSKRAEEMARGCGKGSMNLRYERPDLGRILPGLVSGRRAVVLECGPESMKIDVSNILAALQKRVLSGDMCEIALHSETFGW</sequence>
<dbReference type="InterPro" id="IPR013130">
    <property type="entry name" value="Fe3_Rdtase_TM_dom"/>
</dbReference>
<dbReference type="GO" id="GO:0006879">
    <property type="term" value="P:intracellular iron ion homeostasis"/>
    <property type="evidence" value="ECO:0007669"/>
    <property type="project" value="TreeGrafter"/>
</dbReference>
<dbReference type="GO" id="GO:0006826">
    <property type="term" value="P:iron ion transport"/>
    <property type="evidence" value="ECO:0007669"/>
    <property type="project" value="TreeGrafter"/>
</dbReference>
<feature type="region of interest" description="Disordered" evidence="8">
    <location>
        <begin position="243"/>
        <end position="267"/>
    </location>
</feature>
<feature type="transmembrane region" description="Helical" evidence="9">
    <location>
        <begin position="154"/>
        <end position="175"/>
    </location>
</feature>
<dbReference type="EMBL" id="MU001690">
    <property type="protein sequence ID" value="KAF2454578.1"/>
    <property type="molecule type" value="Genomic_DNA"/>
</dbReference>
<feature type="transmembrane region" description="Helical" evidence="9">
    <location>
        <begin position="114"/>
        <end position="133"/>
    </location>
</feature>
<feature type="domain" description="Ferric oxidoreductase" evidence="10">
    <location>
        <begin position="82"/>
        <end position="196"/>
    </location>
</feature>
<evidence type="ECO:0000259" key="11">
    <source>
        <dbReference type="Pfam" id="PF08030"/>
    </source>
</evidence>
<feature type="transmembrane region" description="Helical" evidence="9">
    <location>
        <begin position="50"/>
        <end position="71"/>
    </location>
</feature>
<organism evidence="12 13">
    <name type="scientific">Lineolata rhizophorae</name>
    <dbReference type="NCBI Taxonomy" id="578093"/>
    <lineage>
        <taxon>Eukaryota</taxon>
        <taxon>Fungi</taxon>
        <taxon>Dikarya</taxon>
        <taxon>Ascomycota</taxon>
        <taxon>Pezizomycotina</taxon>
        <taxon>Dothideomycetes</taxon>
        <taxon>Dothideomycetes incertae sedis</taxon>
        <taxon>Lineolatales</taxon>
        <taxon>Lineolataceae</taxon>
        <taxon>Lineolata</taxon>
    </lineage>
</organism>
<proteinExistence type="predicted"/>
<accession>A0A6A6NSP4</accession>
<dbReference type="Pfam" id="PF01794">
    <property type="entry name" value="Ferric_reduct"/>
    <property type="match status" value="1"/>
</dbReference>
<evidence type="ECO:0000313" key="13">
    <source>
        <dbReference type="Proteomes" id="UP000799766"/>
    </source>
</evidence>
<dbReference type="Pfam" id="PF08030">
    <property type="entry name" value="NAD_binding_6"/>
    <property type="match status" value="1"/>
</dbReference>
<dbReference type="SUPFAM" id="SSF52343">
    <property type="entry name" value="Ferredoxin reductase-like, C-terminal NADP-linked domain"/>
    <property type="match status" value="1"/>
</dbReference>
<evidence type="ECO:0000256" key="4">
    <source>
        <dbReference type="ARBA" id="ARBA00022989"/>
    </source>
</evidence>
<dbReference type="InterPro" id="IPR039261">
    <property type="entry name" value="FNR_nucleotide-bd"/>
</dbReference>
<evidence type="ECO:0000256" key="9">
    <source>
        <dbReference type="SAM" id="Phobius"/>
    </source>
</evidence>
<comment type="subcellular location">
    <subcellularLocation>
        <location evidence="1">Membrane</location>
        <topology evidence="1">Multi-pass membrane protein</topology>
    </subcellularLocation>
</comment>
<evidence type="ECO:0000313" key="12">
    <source>
        <dbReference type="EMBL" id="KAF2454578.1"/>
    </source>
</evidence>
<evidence type="ECO:0000256" key="8">
    <source>
        <dbReference type="SAM" id="MobiDB-lite"/>
    </source>
</evidence>
<dbReference type="GO" id="GO:0015677">
    <property type="term" value="P:copper ion import"/>
    <property type="evidence" value="ECO:0007669"/>
    <property type="project" value="TreeGrafter"/>
</dbReference>
<feature type="transmembrane region" description="Helical" evidence="9">
    <location>
        <begin position="181"/>
        <end position="201"/>
    </location>
</feature>
<dbReference type="Gene3D" id="3.40.50.80">
    <property type="entry name" value="Nucleotide-binding domain of ferredoxin-NADP reductase (FNR) module"/>
    <property type="match status" value="1"/>
</dbReference>
<dbReference type="InterPro" id="IPR013121">
    <property type="entry name" value="Fe_red_NAD-bd_6"/>
</dbReference>
<evidence type="ECO:0000256" key="7">
    <source>
        <dbReference type="ARBA" id="ARBA00023136"/>
    </source>
</evidence>
<evidence type="ECO:0000256" key="3">
    <source>
        <dbReference type="ARBA" id="ARBA00022692"/>
    </source>
</evidence>
<dbReference type="GO" id="GO:0005886">
    <property type="term" value="C:plasma membrane"/>
    <property type="evidence" value="ECO:0007669"/>
    <property type="project" value="TreeGrafter"/>
</dbReference>
<keyword evidence="7 9" id="KW-0472">Membrane</keyword>
<reference evidence="12" key="1">
    <citation type="journal article" date="2020" name="Stud. Mycol.">
        <title>101 Dothideomycetes genomes: a test case for predicting lifestyles and emergence of pathogens.</title>
        <authorList>
            <person name="Haridas S."/>
            <person name="Albert R."/>
            <person name="Binder M."/>
            <person name="Bloem J."/>
            <person name="Labutti K."/>
            <person name="Salamov A."/>
            <person name="Andreopoulos B."/>
            <person name="Baker S."/>
            <person name="Barry K."/>
            <person name="Bills G."/>
            <person name="Bluhm B."/>
            <person name="Cannon C."/>
            <person name="Castanera R."/>
            <person name="Culley D."/>
            <person name="Daum C."/>
            <person name="Ezra D."/>
            <person name="Gonzalez J."/>
            <person name="Henrissat B."/>
            <person name="Kuo A."/>
            <person name="Liang C."/>
            <person name="Lipzen A."/>
            <person name="Lutzoni F."/>
            <person name="Magnuson J."/>
            <person name="Mondo S."/>
            <person name="Nolan M."/>
            <person name="Ohm R."/>
            <person name="Pangilinan J."/>
            <person name="Park H.-J."/>
            <person name="Ramirez L."/>
            <person name="Alfaro M."/>
            <person name="Sun H."/>
            <person name="Tritt A."/>
            <person name="Yoshinaga Y."/>
            <person name="Zwiers L.-H."/>
            <person name="Turgeon B."/>
            <person name="Goodwin S."/>
            <person name="Spatafora J."/>
            <person name="Crous P."/>
            <person name="Grigoriev I."/>
        </authorList>
    </citation>
    <scope>NUCLEOTIDE SEQUENCE</scope>
    <source>
        <strain evidence="12">ATCC 16933</strain>
    </source>
</reference>